<dbReference type="EMBL" id="ML977639">
    <property type="protein sequence ID" value="KAF1995462.1"/>
    <property type="molecule type" value="Genomic_DNA"/>
</dbReference>
<dbReference type="OrthoDB" id="9981546at2759"/>
<feature type="region of interest" description="Disordered" evidence="1">
    <location>
        <begin position="111"/>
        <end position="131"/>
    </location>
</feature>
<name>A0A6A5W0K1_9PLEO</name>
<evidence type="ECO:0000313" key="2">
    <source>
        <dbReference type="EMBL" id="KAF1995462.1"/>
    </source>
</evidence>
<accession>A0A6A5W0K1</accession>
<proteinExistence type="predicted"/>
<protein>
    <submittedName>
        <fullName evidence="2">F-box domain-containing protein</fullName>
    </submittedName>
</protein>
<gene>
    <name evidence="2" type="ORF">P154DRAFT_538822</name>
</gene>
<sequence length="310" mass="35517">MPTCHLYGLPNESSAPPPYPDTHRIYALILRILQTRLVTASTLENHSVLLEAFTPAAKFTEPPYHCTYRGTDGLSTYASFENDPNIACRLGELRNLYSRFRPYRRELETGGRRVRRRPGDVPGSRTWPGTASEKYEGETVKQILNLDSHELFTQLCALVNLVKIGPRHGLFTAFVEIEEGWLRVWRDWLKKVAERDDATGFGVQKKKEFVGKGKEPVRDVDERRVDPDDESILWVKPNKNVGMRLNVREKKDRRGVPILMRIDEEDMPVSYELEHDELLIRTSHLLLMLEKSVVQEDNPSGKAVVFGSFG</sequence>
<evidence type="ECO:0000313" key="3">
    <source>
        <dbReference type="Proteomes" id="UP000799779"/>
    </source>
</evidence>
<dbReference type="AlphaFoldDB" id="A0A6A5W0K1"/>
<evidence type="ECO:0000256" key="1">
    <source>
        <dbReference type="SAM" id="MobiDB-lite"/>
    </source>
</evidence>
<keyword evidence="3" id="KW-1185">Reference proteome</keyword>
<dbReference type="Proteomes" id="UP000799779">
    <property type="component" value="Unassembled WGS sequence"/>
</dbReference>
<organism evidence="2 3">
    <name type="scientific">Amniculicola lignicola CBS 123094</name>
    <dbReference type="NCBI Taxonomy" id="1392246"/>
    <lineage>
        <taxon>Eukaryota</taxon>
        <taxon>Fungi</taxon>
        <taxon>Dikarya</taxon>
        <taxon>Ascomycota</taxon>
        <taxon>Pezizomycotina</taxon>
        <taxon>Dothideomycetes</taxon>
        <taxon>Pleosporomycetidae</taxon>
        <taxon>Pleosporales</taxon>
        <taxon>Amniculicolaceae</taxon>
        <taxon>Amniculicola</taxon>
    </lineage>
</organism>
<reference evidence="2" key="1">
    <citation type="journal article" date="2020" name="Stud. Mycol.">
        <title>101 Dothideomycetes genomes: a test case for predicting lifestyles and emergence of pathogens.</title>
        <authorList>
            <person name="Haridas S."/>
            <person name="Albert R."/>
            <person name="Binder M."/>
            <person name="Bloem J."/>
            <person name="Labutti K."/>
            <person name="Salamov A."/>
            <person name="Andreopoulos B."/>
            <person name="Baker S."/>
            <person name="Barry K."/>
            <person name="Bills G."/>
            <person name="Bluhm B."/>
            <person name="Cannon C."/>
            <person name="Castanera R."/>
            <person name="Culley D."/>
            <person name="Daum C."/>
            <person name="Ezra D."/>
            <person name="Gonzalez J."/>
            <person name="Henrissat B."/>
            <person name="Kuo A."/>
            <person name="Liang C."/>
            <person name="Lipzen A."/>
            <person name="Lutzoni F."/>
            <person name="Magnuson J."/>
            <person name="Mondo S."/>
            <person name="Nolan M."/>
            <person name="Ohm R."/>
            <person name="Pangilinan J."/>
            <person name="Park H.-J."/>
            <person name="Ramirez L."/>
            <person name="Alfaro M."/>
            <person name="Sun H."/>
            <person name="Tritt A."/>
            <person name="Yoshinaga Y."/>
            <person name="Zwiers L.-H."/>
            <person name="Turgeon B."/>
            <person name="Goodwin S."/>
            <person name="Spatafora J."/>
            <person name="Crous P."/>
            <person name="Grigoriev I."/>
        </authorList>
    </citation>
    <scope>NUCLEOTIDE SEQUENCE</scope>
    <source>
        <strain evidence="2">CBS 123094</strain>
    </source>
</reference>